<gene>
    <name evidence="1" type="ORF">UFOVP1451_46</name>
</gene>
<accession>A0A6J5SGL5</accession>
<evidence type="ECO:0000313" key="1">
    <source>
        <dbReference type="EMBL" id="CAB4213468.1"/>
    </source>
</evidence>
<proteinExistence type="predicted"/>
<dbReference type="EMBL" id="LR797397">
    <property type="protein sequence ID" value="CAB4213468.1"/>
    <property type="molecule type" value="Genomic_DNA"/>
</dbReference>
<sequence length="167" mass="17045">MGAETVLLTSAAVGVAGGVYSGFEANSAAKKQAGIYDEQANAEQSAGAFQEAQAVRDFDTLLGEQKLSFAASGRELEGSPLLILDQTIRDKETEISNIRSNTSRSVSQLRSAAKETKKAGRNAILTGIIGGAGSAGKASNYYQAAQNPTSRSILGASTGLGVTSGGL</sequence>
<organism evidence="1">
    <name type="scientific">uncultured Caudovirales phage</name>
    <dbReference type="NCBI Taxonomy" id="2100421"/>
    <lineage>
        <taxon>Viruses</taxon>
        <taxon>Duplodnaviria</taxon>
        <taxon>Heunggongvirae</taxon>
        <taxon>Uroviricota</taxon>
        <taxon>Caudoviricetes</taxon>
        <taxon>Peduoviridae</taxon>
        <taxon>Maltschvirus</taxon>
        <taxon>Maltschvirus maltsch</taxon>
    </lineage>
</organism>
<protein>
    <submittedName>
        <fullName evidence="1">Uncharacterized protein</fullName>
    </submittedName>
</protein>
<reference evidence="1" key="1">
    <citation type="submission" date="2020-05" db="EMBL/GenBank/DDBJ databases">
        <authorList>
            <person name="Chiriac C."/>
            <person name="Salcher M."/>
            <person name="Ghai R."/>
            <person name="Kavagutti S V."/>
        </authorList>
    </citation>
    <scope>NUCLEOTIDE SEQUENCE</scope>
</reference>
<name>A0A6J5SGL5_9CAUD</name>